<keyword evidence="1" id="KW-0472">Membrane</keyword>
<keyword evidence="3" id="KW-1185">Reference proteome</keyword>
<reference evidence="3" key="1">
    <citation type="submission" date="2023-07" db="EMBL/GenBank/DDBJ databases">
        <title>Molecular identification of indigenous halophilic bacteria isolated from red sea cost, biodegradation of synthetic dyes and assessment of degraded metabolite toxicity.</title>
        <authorList>
            <person name="Chaieb K."/>
            <person name="Altayb H.N."/>
        </authorList>
    </citation>
    <scope>NUCLEOTIDE SEQUENCE [LARGE SCALE GENOMIC DNA]</scope>
    <source>
        <strain evidence="3">K20</strain>
    </source>
</reference>
<dbReference type="EMBL" id="JAIWIU010000039">
    <property type="protein sequence ID" value="MCA2015744.1"/>
    <property type="molecule type" value="Genomic_DNA"/>
</dbReference>
<evidence type="ECO:0000313" key="2">
    <source>
        <dbReference type="EMBL" id="MCA2015744.1"/>
    </source>
</evidence>
<dbReference type="Proteomes" id="UP001199044">
    <property type="component" value="Unassembled WGS sequence"/>
</dbReference>
<name>A0ABS7YNA9_9VIBR</name>
<feature type="transmembrane region" description="Helical" evidence="1">
    <location>
        <begin position="21"/>
        <end position="40"/>
    </location>
</feature>
<comment type="caution">
    <text evidence="2">The sequence shown here is derived from an EMBL/GenBank/DDBJ whole genome shotgun (WGS) entry which is preliminary data.</text>
</comment>
<gene>
    <name evidence="2" type="primary">pilO</name>
    <name evidence="2" type="ORF">LDJ79_06455</name>
</gene>
<dbReference type="RefSeq" id="WP_225249995.1">
    <property type="nucleotide sequence ID" value="NZ_JAIWIU010000039.1"/>
</dbReference>
<dbReference type="InterPro" id="IPR007445">
    <property type="entry name" value="PilO"/>
</dbReference>
<dbReference type="Pfam" id="PF04350">
    <property type="entry name" value="PilO"/>
    <property type="match status" value="1"/>
</dbReference>
<evidence type="ECO:0000313" key="3">
    <source>
        <dbReference type="Proteomes" id="UP001199044"/>
    </source>
</evidence>
<proteinExistence type="predicted"/>
<keyword evidence="1" id="KW-1133">Transmembrane helix</keyword>
<keyword evidence="1" id="KW-0812">Transmembrane</keyword>
<accession>A0ABS7YNA9</accession>
<evidence type="ECO:0000256" key="1">
    <source>
        <dbReference type="SAM" id="Phobius"/>
    </source>
</evidence>
<protein>
    <submittedName>
        <fullName evidence="2">Type 4a pilus biogenesis protein PilO</fullName>
    </submittedName>
</protein>
<organism evidence="2 3">
    <name type="scientific">Vibrio tritonius</name>
    <dbReference type="NCBI Taxonomy" id="1435069"/>
    <lineage>
        <taxon>Bacteria</taxon>
        <taxon>Pseudomonadati</taxon>
        <taxon>Pseudomonadota</taxon>
        <taxon>Gammaproteobacteria</taxon>
        <taxon>Vibrionales</taxon>
        <taxon>Vibrionaceae</taxon>
        <taxon>Vibrio</taxon>
    </lineage>
</organism>
<sequence>MKAYWLRWNQLFSERSNREKILIALGGLVVLFLILQMLVLDPVLAKVTVQQQKTLNIVADTQKLTTEIGQLKTVLSTDPNAEVDKQFASLQVQSQQLSMSMSQVMEGMVSPSDMAKLLESVLRNGNKLKLISLTSLPAKPVGKSKSGVDGAYYIHPVRMELTGRYFAIRDYLAALESLPIKYYWHSFKYSVETYPQARMVLVVYTIGSREEFIGG</sequence>